<name>A0A3N4LVU3_9PEZI</name>
<dbReference type="OrthoDB" id="5418601at2759"/>
<keyword evidence="3" id="KW-1185">Reference proteome</keyword>
<protein>
    <recommendedName>
        <fullName evidence="4">Heterokaryon incompatibility domain-containing protein</fullName>
    </recommendedName>
</protein>
<dbReference type="InParanoid" id="A0A3N4LVU3"/>
<evidence type="ECO:0008006" key="4">
    <source>
        <dbReference type="Google" id="ProtNLM"/>
    </source>
</evidence>
<gene>
    <name evidence="2" type="ORF">L211DRAFT_847050</name>
</gene>
<sequence length="804" mass="92759">MHRQHRQPICHARISLGVSYYQTLEREERDDAMGAWEPPGRNMIGWIGREQAANYKSPNTDGMMDYGFLRDAVAHKVTYNPESSLSDVIICYIPSGVLAPLTPHMPISLLLDPNFSARMPLQLIGPEGRWVVTGERNRPGYRCKSPRELKPKRLKTEDIDKPRQDAREELGDLGHPPKQYSRQIPQDCIVLTTQESDFQCGGLTVRQLKKRLEQFWDPPFLFPTREYRGTFHKVKSAVGQAFTHRRRGGLKAQEALVDQWLLFFIRKNVTFGVVNAWVASLKVFKRAIRVQYDPQDFDDNMLQVRGKLDSAQEWKFKKDGLSILPEVREAHKREFINWHGKKPRRVWDVANNKIIPGVWLEYGGKGSSTVDIWPISHAWVGVSERVTVQTSINGFEWPVPIPKDVTLEGLRDQLLAMGCRYAWLDVLCLRQKDPRPEKTILQLEEWKTDIPLIGSVFKTHDTIITYFNGLGRPFQPIGWDNERHWLKRAWTLQETKHPSYILPGGVDPRELQRPFHAQIDSNGTTLGSHLEKLSFWRENQMVTFLIAEINTRFAQNDTDRVVGIQLILGDTGFVPVYRPTDTPETAWSYFASNLCLDFQYSTDTSKNQRPVYSVIHQLMDIFPHPSSKHWFPSWSQVSSYPDVSVTEIESPDPLGEEFLSMGGRGPLIFGPENPIYKNCQLRKCDEGYVTTDGVREVLLFYGGPNQGRLKHSNRISGEQAYVIIDITPEKEEDRPPHMVGCRMLLIGRQFNVSFHDYSQLSGQVFHVRRVTTLYWRHHEARGLPFERTIRAKPRHEECPLVHVH</sequence>
<evidence type="ECO:0000256" key="1">
    <source>
        <dbReference type="SAM" id="MobiDB-lite"/>
    </source>
</evidence>
<dbReference type="AlphaFoldDB" id="A0A3N4LVU3"/>
<reference evidence="2 3" key="1">
    <citation type="journal article" date="2018" name="Nat. Ecol. Evol.">
        <title>Pezizomycetes genomes reveal the molecular basis of ectomycorrhizal truffle lifestyle.</title>
        <authorList>
            <person name="Murat C."/>
            <person name="Payen T."/>
            <person name="Noel B."/>
            <person name="Kuo A."/>
            <person name="Morin E."/>
            <person name="Chen J."/>
            <person name="Kohler A."/>
            <person name="Krizsan K."/>
            <person name="Balestrini R."/>
            <person name="Da Silva C."/>
            <person name="Montanini B."/>
            <person name="Hainaut M."/>
            <person name="Levati E."/>
            <person name="Barry K.W."/>
            <person name="Belfiori B."/>
            <person name="Cichocki N."/>
            <person name="Clum A."/>
            <person name="Dockter R.B."/>
            <person name="Fauchery L."/>
            <person name="Guy J."/>
            <person name="Iotti M."/>
            <person name="Le Tacon F."/>
            <person name="Lindquist E.A."/>
            <person name="Lipzen A."/>
            <person name="Malagnac F."/>
            <person name="Mello A."/>
            <person name="Molinier V."/>
            <person name="Miyauchi S."/>
            <person name="Poulain J."/>
            <person name="Riccioni C."/>
            <person name="Rubini A."/>
            <person name="Sitrit Y."/>
            <person name="Splivallo R."/>
            <person name="Traeger S."/>
            <person name="Wang M."/>
            <person name="Zifcakova L."/>
            <person name="Wipf D."/>
            <person name="Zambonelli A."/>
            <person name="Paolocci F."/>
            <person name="Nowrousian M."/>
            <person name="Ottonello S."/>
            <person name="Baldrian P."/>
            <person name="Spatafora J.W."/>
            <person name="Henrissat B."/>
            <person name="Nagy L.G."/>
            <person name="Aury J.M."/>
            <person name="Wincker P."/>
            <person name="Grigoriev I.V."/>
            <person name="Bonfante P."/>
            <person name="Martin F.M."/>
        </authorList>
    </citation>
    <scope>NUCLEOTIDE SEQUENCE [LARGE SCALE GENOMIC DNA]</scope>
    <source>
        <strain evidence="2 3">ATCC MYA-4762</strain>
    </source>
</reference>
<evidence type="ECO:0000313" key="3">
    <source>
        <dbReference type="Proteomes" id="UP000267821"/>
    </source>
</evidence>
<feature type="compositionally biased region" description="Basic and acidic residues" evidence="1">
    <location>
        <begin position="145"/>
        <end position="163"/>
    </location>
</feature>
<dbReference type="EMBL" id="ML121533">
    <property type="protein sequence ID" value="RPB26910.1"/>
    <property type="molecule type" value="Genomic_DNA"/>
</dbReference>
<accession>A0A3N4LVU3</accession>
<proteinExistence type="predicted"/>
<dbReference type="Proteomes" id="UP000267821">
    <property type="component" value="Unassembled WGS sequence"/>
</dbReference>
<organism evidence="2 3">
    <name type="scientific">Terfezia boudieri ATCC MYA-4762</name>
    <dbReference type="NCBI Taxonomy" id="1051890"/>
    <lineage>
        <taxon>Eukaryota</taxon>
        <taxon>Fungi</taxon>
        <taxon>Dikarya</taxon>
        <taxon>Ascomycota</taxon>
        <taxon>Pezizomycotina</taxon>
        <taxon>Pezizomycetes</taxon>
        <taxon>Pezizales</taxon>
        <taxon>Pezizaceae</taxon>
        <taxon>Terfezia</taxon>
    </lineage>
</organism>
<feature type="region of interest" description="Disordered" evidence="1">
    <location>
        <begin position="141"/>
        <end position="163"/>
    </location>
</feature>
<evidence type="ECO:0000313" key="2">
    <source>
        <dbReference type="EMBL" id="RPB26910.1"/>
    </source>
</evidence>